<dbReference type="EMBL" id="CP081864">
    <property type="protein sequence ID" value="QZN95499.1"/>
    <property type="molecule type" value="Genomic_DNA"/>
</dbReference>
<dbReference type="Pfam" id="PF11924">
    <property type="entry name" value="IAT_beta"/>
    <property type="match status" value="1"/>
</dbReference>
<dbReference type="InterPro" id="IPR024519">
    <property type="entry name" value="IAT_beta"/>
</dbReference>
<dbReference type="Pfam" id="PF02369">
    <property type="entry name" value="Big_1"/>
    <property type="match status" value="1"/>
</dbReference>
<dbReference type="InterPro" id="IPR038177">
    <property type="entry name" value="IAT_beta_sf"/>
</dbReference>
<dbReference type="Pfam" id="PF09134">
    <property type="entry name" value="Invasin_D3"/>
    <property type="match status" value="1"/>
</dbReference>
<dbReference type="InterPro" id="IPR003344">
    <property type="entry name" value="Big_1_dom"/>
</dbReference>
<evidence type="ECO:0000256" key="1">
    <source>
        <dbReference type="ARBA" id="ARBA00010116"/>
    </source>
</evidence>
<dbReference type="PANTHER" id="PTHR39576">
    <property type="entry name" value="ATTACHING AND EFFACING PROTEIN HOMOLOG-RELATED-RELATED"/>
    <property type="match status" value="1"/>
</dbReference>
<dbReference type="PRINTS" id="PR01369">
    <property type="entry name" value="INTIMIN"/>
</dbReference>
<sequence>MAKKLHISLEILRQLNASRTSLYEFDDLQPGEKLIIPALPLVSNSKNYQRDESSLVIPDNERSHKVAQLALRIGPFLADDPKRDTAMTELHRIAVDQAGSGFQQWLSRFGTARVQLDANNASLLKKSQVDLLLPLRDRQDNLIFTQGSIHHIDKRVQANLGLGMRHVTHSAVLGGNGFLDYDFSHHHVRAGIGVEYWRDFLKLGVNSYLRLSNWKAPYGNERERPANGWDIRTEAYLPYWPQLGVRLSYEQFYGEQVVLFGKDDRQHNPHAMGVGVSYTPFPLMTLSAEQRSGKAGSGDTRFGLQFHYQFSLPWERQLDPEAVRSIRHLPRQRYDLVTRKNHLVLEYRKIQRLFLSMIRTVDGYSGEQKPLNVEVNATDRLSRLEWSAPALIAAGGKILPRGYQNYAVVLPNYKEDGQPQNCYRVCAVAVGTQGHRSNQGRSWVRVHAPAMTMMRIASDTPRGTLSVMPVSAVANNTSSINIVLTIKDSNDRPLRNMAGHLSFRLQNQQGGDPSASEVALSAIRESGETGRYIATVRGTKAGVYSITPRLDGVAMASLSARFALKADVTTARVESLSADKSLLTGDGIDYVQFTALISDEHGNPVPNAVVQWRHSFGHLSASKTVTSAQGIASASLKSVDKGKVTVTAAINHSSVSDVSVKTMGFIEDSWDIASEGVRYRSVPVKGYSSLGFVAKAPTLGPQQLVWSSRSDQALVVVLTNQADENRYTVKFRGYRHSGCKLRPLNDAIGCAKAGNGMDAELVFSADDNATLPPGRYVGDIHFSARSGTEDFEVEYLLHVTLQVVR</sequence>
<dbReference type="InterPro" id="IPR008964">
    <property type="entry name" value="Invasin/intimin_cell_adhesion"/>
</dbReference>
<organism evidence="3 4">
    <name type="scientific">Symbiopectobacterium purcellii</name>
    <dbReference type="NCBI Taxonomy" id="2871826"/>
    <lineage>
        <taxon>Bacteria</taxon>
        <taxon>Pseudomonadati</taxon>
        <taxon>Pseudomonadota</taxon>
        <taxon>Gammaproteobacteria</taxon>
        <taxon>Enterobacterales</taxon>
        <taxon>Enterobacteriaceae</taxon>
    </lineage>
</organism>
<dbReference type="Gene3D" id="2.40.160.160">
    <property type="entry name" value="Inverse autotransporter, beta-domain"/>
    <property type="match status" value="1"/>
</dbReference>
<dbReference type="InterPro" id="IPR003535">
    <property type="entry name" value="Intimin/invasin_bac"/>
</dbReference>
<protein>
    <submittedName>
        <fullName evidence="3">Inverse autotransporter beta domain-containing protein</fullName>
    </submittedName>
</protein>
<dbReference type="Gene3D" id="2.60.40.10">
    <property type="entry name" value="Immunoglobulins"/>
    <property type="match status" value="2"/>
</dbReference>
<keyword evidence="4" id="KW-1185">Reference proteome</keyword>
<dbReference type="SMART" id="SM00634">
    <property type="entry name" value="BID_1"/>
    <property type="match status" value="2"/>
</dbReference>
<reference evidence="3 4" key="1">
    <citation type="submission" date="2021-08" db="EMBL/GenBank/DDBJ databases">
        <title>Culture and genomic analysis of Symbiopectobacterium purcellii sp. nov. gen. nov., isolated from the leafhopper Empoasca decipiens.</title>
        <authorList>
            <person name="Nadal-Jimenez P."/>
            <person name="Siozios S."/>
            <person name="Halliday N."/>
            <person name="Camara M."/>
            <person name="Hurst G.D.D."/>
        </authorList>
    </citation>
    <scope>NUCLEOTIDE SEQUENCE [LARGE SCALE GENOMIC DNA]</scope>
    <source>
        <strain evidence="3 4">SyEd1</strain>
    </source>
</reference>
<dbReference type="InterPro" id="IPR015217">
    <property type="entry name" value="Invasin_dom_3"/>
</dbReference>
<accession>A0ABX9APU0</accession>
<dbReference type="SUPFAM" id="SSF49373">
    <property type="entry name" value="Invasin/intimin cell-adhesion fragments"/>
    <property type="match status" value="2"/>
</dbReference>
<proteinExistence type="inferred from homology"/>
<dbReference type="Proteomes" id="UP000825886">
    <property type="component" value="Chromosome"/>
</dbReference>
<dbReference type="InterPro" id="IPR051715">
    <property type="entry name" value="Intimin-Invasin_domain"/>
</dbReference>
<dbReference type="InterPro" id="IPR013783">
    <property type="entry name" value="Ig-like_fold"/>
</dbReference>
<dbReference type="PROSITE" id="PS51127">
    <property type="entry name" value="BIG1"/>
    <property type="match status" value="1"/>
</dbReference>
<dbReference type="RefSeq" id="WP_222158591.1">
    <property type="nucleotide sequence ID" value="NZ_CP081864.1"/>
</dbReference>
<evidence type="ECO:0000259" key="2">
    <source>
        <dbReference type="PROSITE" id="PS51127"/>
    </source>
</evidence>
<gene>
    <name evidence="3" type="ORF">K6K13_20375</name>
</gene>
<dbReference type="PANTHER" id="PTHR39576:SF2">
    <property type="entry name" value="ATTACHING AND EFFACING PROTEIN HOMOLOG-RELATED"/>
    <property type="match status" value="1"/>
</dbReference>
<comment type="similarity">
    <text evidence="1">Belongs to the intimin/invasin family.</text>
</comment>
<feature type="domain" description="Big-1" evidence="2">
    <location>
        <begin position="573"/>
        <end position="666"/>
    </location>
</feature>
<name>A0ABX9APU0_9ENTR</name>
<evidence type="ECO:0000313" key="4">
    <source>
        <dbReference type="Proteomes" id="UP000825886"/>
    </source>
</evidence>
<evidence type="ECO:0000313" key="3">
    <source>
        <dbReference type="EMBL" id="QZN95499.1"/>
    </source>
</evidence>